<dbReference type="EMBL" id="SMKQ01000298">
    <property type="protein sequence ID" value="TDD31989.1"/>
    <property type="molecule type" value="Genomic_DNA"/>
</dbReference>
<dbReference type="RefSeq" id="WP_132622913.1">
    <property type="nucleotide sequence ID" value="NZ_SMKQ01000298.1"/>
</dbReference>
<proteinExistence type="predicted"/>
<comment type="caution">
    <text evidence="1">The sequence shown here is derived from an EMBL/GenBank/DDBJ whole genome shotgun (WGS) entry which is preliminary data.</text>
</comment>
<name>A0A4R4XMD9_9ACTN</name>
<reference evidence="1 2" key="1">
    <citation type="submission" date="2019-03" db="EMBL/GenBank/DDBJ databases">
        <title>Draft genome sequences of novel Actinobacteria.</title>
        <authorList>
            <person name="Sahin N."/>
            <person name="Ay H."/>
            <person name="Saygin H."/>
        </authorList>
    </citation>
    <scope>NUCLEOTIDE SEQUENCE [LARGE SCALE GENOMIC DNA]</scope>
    <source>
        <strain evidence="1 2">CH32</strain>
    </source>
</reference>
<dbReference type="OrthoDB" id="9968740at2"/>
<organism evidence="1 2">
    <name type="scientific">Nonomuraea terrae</name>
    <dbReference type="NCBI Taxonomy" id="2530383"/>
    <lineage>
        <taxon>Bacteria</taxon>
        <taxon>Bacillati</taxon>
        <taxon>Actinomycetota</taxon>
        <taxon>Actinomycetes</taxon>
        <taxon>Streptosporangiales</taxon>
        <taxon>Streptosporangiaceae</taxon>
        <taxon>Nonomuraea</taxon>
    </lineage>
</organism>
<dbReference type="Proteomes" id="UP000295302">
    <property type="component" value="Unassembled WGS sequence"/>
</dbReference>
<accession>A0A4R4XMD9</accession>
<evidence type="ECO:0000313" key="2">
    <source>
        <dbReference type="Proteomes" id="UP000295302"/>
    </source>
</evidence>
<dbReference type="AlphaFoldDB" id="A0A4R4XMD9"/>
<evidence type="ECO:0000313" key="1">
    <source>
        <dbReference type="EMBL" id="TDD31989.1"/>
    </source>
</evidence>
<sequence>MWEDAPFREMIERRMREQLLAKVVEEGCVPVTLPTAAYRHFAEPAYFLTSGAVRWLSGVVSLFLQVKER</sequence>
<keyword evidence="2" id="KW-1185">Reference proteome</keyword>
<gene>
    <name evidence="1" type="ORF">E1286_44175</name>
</gene>
<protein>
    <submittedName>
        <fullName evidence="1">Uncharacterized protein</fullName>
    </submittedName>
</protein>